<reference evidence="1 2" key="1">
    <citation type="journal article" date="2012" name="J. Bacteriol.">
        <title>Draft Genome Sequence Determination for Cystic Fibrosis and Chronic Granulomatous Disease Burkholderia multivorans Isolates.</title>
        <authorList>
            <person name="Varga J.J."/>
            <person name="Losada L."/>
            <person name="Zelazny A.M."/>
            <person name="Brinkac L."/>
            <person name="Harkins D."/>
            <person name="Radune D."/>
            <person name="Hostetler J."/>
            <person name="Sampaio E.P."/>
            <person name="Ronning C.M."/>
            <person name="Nierman W.C."/>
            <person name="Greenberg D.E."/>
            <person name="Holland S.M."/>
            <person name="Goldberg J.B."/>
        </authorList>
    </citation>
    <scope>NUCLEOTIDE SEQUENCE [LARGE SCALE GENOMIC DNA]</scope>
    <source>
        <strain evidence="1 2">CGD2</strain>
    </source>
</reference>
<comment type="caution">
    <text evidence="1">The sequence shown here is derived from an EMBL/GenBank/DDBJ whole genome shotgun (WGS) entry which is preliminary data.</text>
</comment>
<dbReference type="EMBL" id="ACFC01000006">
    <property type="protein sequence ID" value="EEE06449.1"/>
    <property type="molecule type" value="Genomic_DNA"/>
</dbReference>
<sequence length="45" mass="5093">MSGLFIRNERTMGGDFARSGQAGRGARRNRRRAAEAWGVWKAREV</sequence>
<organism evidence="1 2">
    <name type="scientific">Burkholderia multivorans CGD2</name>
    <dbReference type="NCBI Taxonomy" id="513052"/>
    <lineage>
        <taxon>Bacteria</taxon>
        <taxon>Pseudomonadati</taxon>
        <taxon>Pseudomonadota</taxon>
        <taxon>Betaproteobacteria</taxon>
        <taxon>Burkholderiales</taxon>
        <taxon>Burkholderiaceae</taxon>
        <taxon>Burkholderia</taxon>
        <taxon>Burkholderia cepacia complex</taxon>
    </lineage>
</organism>
<gene>
    <name evidence="1" type="ORF">BURMUCGD2_4045</name>
</gene>
<accession>B9BRM8</accession>
<dbReference type="AlphaFoldDB" id="B9BRM8"/>
<name>B9BRM8_9BURK</name>
<evidence type="ECO:0000313" key="1">
    <source>
        <dbReference type="EMBL" id="EEE06449.1"/>
    </source>
</evidence>
<proteinExistence type="predicted"/>
<protein>
    <submittedName>
        <fullName evidence="1">Uncharacterized protein</fullName>
    </submittedName>
</protein>
<dbReference type="Proteomes" id="UP000004535">
    <property type="component" value="Unassembled WGS sequence"/>
</dbReference>
<evidence type="ECO:0000313" key="2">
    <source>
        <dbReference type="Proteomes" id="UP000004535"/>
    </source>
</evidence>